<dbReference type="EMBL" id="BMAW01057424">
    <property type="protein sequence ID" value="GFT10843.1"/>
    <property type="molecule type" value="Genomic_DNA"/>
</dbReference>
<evidence type="ECO:0000313" key="3">
    <source>
        <dbReference type="Proteomes" id="UP000887013"/>
    </source>
</evidence>
<feature type="region of interest" description="Disordered" evidence="1">
    <location>
        <begin position="1"/>
        <end position="83"/>
    </location>
</feature>
<name>A0A8X6NF33_NEPPI</name>
<evidence type="ECO:0000256" key="1">
    <source>
        <dbReference type="SAM" id="MobiDB-lite"/>
    </source>
</evidence>
<organism evidence="2 3">
    <name type="scientific">Nephila pilipes</name>
    <name type="common">Giant wood spider</name>
    <name type="synonym">Nephila maculata</name>
    <dbReference type="NCBI Taxonomy" id="299642"/>
    <lineage>
        <taxon>Eukaryota</taxon>
        <taxon>Metazoa</taxon>
        <taxon>Ecdysozoa</taxon>
        <taxon>Arthropoda</taxon>
        <taxon>Chelicerata</taxon>
        <taxon>Arachnida</taxon>
        <taxon>Araneae</taxon>
        <taxon>Araneomorphae</taxon>
        <taxon>Entelegynae</taxon>
        <taxon>Araneoidea</taxon>
        <taxon>Nephilidae</taxon>
        <taxon>Nephila</taxon>
    </lineage>
</organism>
<proteinExistence type="predicted"/>
<sequence length="83" mass="9251">MTLETITRPYQSRTDENGIIFRKNQKHPLKLPGTTNEALTESEDDLLYSPPPPASSTQAVERTEPSLSRVRQAAENSSHDGSR</sequence>
<evidence type="ECO:0000313" key="2">
    <source>
        <dbReference type="EMBL" id="GFT10843.1"/>
    </source>
</evidence>
<comment type="caution">
    <text evidence="2">The sequence shown here is derived from an EMBL/GenBank/DDBJ whole genome shotgun (WGS) entry which is preliminary data.</text>
</comment>
<gene>
    <name evidence="2" type="ORF">NPIL_450471</name>
</gene>
<dbReference type="AlphaFoldDB" id="A0A8X6NF33"/>
<dbReference type="Proteomes" id="UP000887013">
    <property type="component" value="Unassembled WGS sequence"/>
</dbReference>
<protein>
    <submittedName>
        <fullName evidence="2">Uncharacterized protein</fullName>
    </submittedName>
</protein>
<accession>A0A8X6NF33</accession>
<reference evidence="2" key="1">
    <citation type="submission" date="2020-08" db="EMBL/GenBank/DDBJ databases">
        <title>Multicomponent nature underlies the extraordinary mechanical properties of spider dragline silk.</title>
        <authorList>
            <person name="Kono N."/>
            <person name="Nakamura H."/>
            <person name="Mori M."/>
            <person name="Yoshida Y."/>
            <person name="Ohtoshi R."/>
            <person name="Malay A.D."/>
            <person name="Moran D.A.P."/>
            <person name="Tomita M."/>
            <person name="Numata K."/>
            <person name="Arakawa K."/>
        </authorList>
    </citation>
    <scope>NUCLEOTIDE SEQUENCE</scope>
</reference>
<feature type="compositionally biased region" description="Polar residues" evidence="1">
    <location>
        <begin position="1"/>
        <end position="12"/>
    </location>
</feature>
<keyword evidence="3" id="KW-1185">Reference proteome</keyword>